<sequence>MRALHGRRVALGVALVVLGVLAFALLYRPFPSDRTPEGAYMRVAHSVSEDRIAAIFPYLETDAQWASYTIRDMRASAYARIRTSYPEPERSRMLSAYEQEAKAPDGADVFALLARRRGWIARLRKDLSGVVRIEVDGERASVITARGTRYPFHRRENGIWGLTIFTADLIAESERASRDLAVVASAADDYGRANAAADAGADTTRN</sequence>
<dbReference type="Proteomes" id="UP001370348">
    <property type="component" value="Chromosome"/>
</dbReference>
<proteinExistence type="predicted"/>
<name>A0ABZ2LU20_9BACT</name>
<evidence type="ECO:0000313" key="1">
    <source>
        <dbReference type="EMBL" id="WXB14407.1"/>
    </source>
</evidence>
<dbReference type="RefSeq" id="WP_394824027.1">
    <property type="nucleotide sequence ID" value="NZ_CP089984.1"/>
</dbReference>
<evidence type="ECO:0000313" key="2">
    <source>
        <dbReference type="Proteomes" id="UP001370348"/>
    </source>
</evidence>
<dbReference type="EMBL" id="CP089984">
    <property type="protein sequence ID" value="WXB14407.1"/>
    <property type="molecule type" value="Genomic_DNA"/>
</dbReference>
<accession>A0ABZ2LU20</accession>
<protein>
    <submittedName>
        <fullName evidence="1">Uncharacterized protein</fullName>
    </submittedName>
</protein>
<reference evidence="1 2" key="1">
    <citation type="submission" date="2021-12" db="EMBL/GenBank/DDBJ databases">
        <title>Discovery of the Pendulisporaceae a myxobacterial family with distinct sporulation behavior and unique specialized metabolism.</title>
        <authorList>
            <person name="Garcia R."/>
            <person name="Popoff A."/>
            <person name="Bader C.D."/>
            <person name="Loehr J."/>
            <person name="Walesch S."/>
            <person name="Walt C."/>
            <person name="Boldt J."/>
            <person name="Bunk B."/>
            <person name="Haeckl F.J.F.P.J."/>
            <person name="Gunesch A.P."/>
            <person name="Birkelbach J."/>
            <person name="Nuebel U."/>
            <person name="Pietschmann T."/>
            <person name="Bach T."/>
            <person name="Mueller R."/>
        </authorList>
    </citation>
    <scope>NUCLEOTIDE SEQUENCE [LARGE SCALE GENOMIC DNA]</scope>
    <source>
        <strain evidence="1 2">MSr11954</strain>
    </source>
</reference>
<organism evidence="1 2">
    <name type="scientific">Pendulispora albinea</name>
    <dbReference type="NCBI Taxonomy" id="2741071"/>
    <lineage>
        <taxon>Bacteria</taxon>
        <taxon>Pseudomonadati</taxon>
        <taxon>Myxococcota</taxon>
        <taxon>Myxococcia</taxon>
        <taxon>Myxococcales</taxon>
        <taxon>Sorangiineae</taxon>
        <taxon>Pendulisporaceae</taxon>
        <taxon>Pendulispora</taxon>
    </lineage>
</organism>
<keyword evidence="2" id="KW-1185">Reference proteome</keyword>
<gene>
    <name evidence="1" type="ORF">LZC94_42105</name>
</gene>